<accession>A0A0M4R0A2</accession>
<evidence type="ECO:0000313" key="2">
    <source>
        <dbReference type="Proteomes" id="UP000062833"/>
    </source>
</evidence>
<evidence type="ECO:0000313" key="1">
    <source>
        <dbReference type="EMBL" id="ALE93327.1"/>
    </source>
</evidence>
<dbReference type="RefSeq" id="WP_062007969.1">
    <property type="nucleotide sequence ID" value="NZ_CP012677.1"/>
</dbReference>
<organism evidence="1 2">
    <name type="scientific">Arthrobacter alpinus</name>
    <dbReference type="NCBI Taxonomy" id="656366"/>
    <lineage>
        <taxon>Bacteria</taxon>
        <taxon>Bacillati</taxon>
        <taxon>Actinomycetota</taxon>
        <taxon>Actinomycetes</taxon>
        <taxon>Micrococcales</taxon>
        <taxon>Micrococcaceae</taxon>
        <taxon>Arthrobacter</taxon>
    </lineage>
</organism>
<sequence length="106" mass="11348">MESNLDDTVAGHSLREQVPGESVITELLRAQQETQLRGALGRLFGASPLAAKALRWLAGALDEIEVARILAGLGRDYTVLHAVPVGVRRDPDDQWNQAAPPAQLGA</sequence>
<proteinExistence type="predicted"/>
<reference evidence="2" key="1">
    <citation type="submission" date="2015-09" db="EMBL/GenBank/DDBJ databases">
        <title>Complete genome of Arthrobacter alpinus strain R3.8.</title>
        <authorList>
            <person name="See-Too W.S."/>
            <person name="Chan K.G."/>
        </authorList>
    </citation>
    <scope>NUCLEOTIDE SEQUENCE [LARGE SCALE GENOMIC DNA]</scope>
    <source>
        <strain evidence="2">R3.8</strain>
    </source>
</reference>
<gene>
    <name evidence="1" type="ORF">AOC05_14990</name>
</gene>
<dbReference type="AlphaFoldDB" id="A0A0M4R0A2"/>
<dbReference type="Proteomes" id="UP000062833">
    <property type="component" value="Chromosome"/>
</dbReference>
<keyword evidence="2" id="KW-1185">Reference proteome</keyword>
<protein>
    <submittedName>
        <fullName evidence="1">Uncharacterized protein</fullName>
    </submittedName>
</protein>
<dbReference type="OrthoDB" id="5793358at2"/>
<dbReference type="EMBL" id="CP012677">
    <property type="protein sequence ID" value="ALE93327.1"/>
    <property type="molecule type" value="Genomic_DNA"/>
</dbReference>
<name>A0A0M4R0A2_9MICC</name>
<dbReference type="KEGG" id="aaq:AOC05_14990"/>